<keyword evidence="4 7" id="KW-1133">Transmembrane helix</keyword>
<dbReference type="Pfam" id="PF01145">
    <property type="entry name" value="Band_7"/>
    <property type="match status" value="1"/>
</dbReference>
<keyword evidence="5 7" id="KW-0472">Membrane</keyword>
<dbReference type="EMBL" id="JACEFG010000001">
    <property type="protein sequence ID" value="MBA2173361.1"/>
    <property type="molecule type" value="Genomic_DNA"/>
</dbReference>
<dbReference type="InterPro" id="IPR036013">
    <property type="entry name" value="Band_7/SPFH_dom_sf"/>
</dbReference>
<evidence type="ECO:0000313" key="9">
    <source>
        <dbReference type="EMBL" id="MBA2173361.1"/>
    </source>
</evidence>
<evidence type="ECO:0000256" key="5">
    <source>
        <dbReference type="ARBA" id="ARBA00023136"/>
    </source>
</evidence>
<name>A0A838CN34_9BACI</name>
<evidence type="ECO:0000256" key="2">
    <source>
        <dbReference type="ARBA" id="ARBA00007862"/>
    </source>
</evidence>
<evidence type="ECO:0000256" key="7">
    <source>
        <dbReference type="SAM" id="Phobius"/>
    </source>
</evidence>
<protein>
    <recommendedName>
        <fullName evidence="6">Protein HflC</fullName>
    </recommendedName>
</protein>
<gene>
    <name evidence="9" type="ORF">H0266_00450</name>
</gene>
<reference evidence="9 10" key="1">
    <citation type="journal article" date="2004" name="Extremophiles">
        <title>Halobacillus locisalis sp. nov., a halophilic bacterium isolated from a marine solar saltern of the Yellow Sea in Korea.</title>
        <authorList>
            <person name="Yoon J.H."/>
            <person name="Kang K.H."/>
            <person name="Oh T.K."/>
            <person name="Park Y.H."/>
        </authorList>
    </citation>
    <scope>NUCLEOTIDE SEQUENCE [LARGE SCALE GENOMIC DNA]</scope>
    <source>
        <strain evidence="9 10">KCTC 3788</strain>
    </source>
</reference>
<dbReference type="PIRSF" id="PIRSF005651">
    <property type="entry name" value="HflC"/>
    <property type="match status" value="1"/>
</dbReference>
<dbReference type="InterPro" id="IPR010200">
    <property type="entry name" value="HflC"/>
</dbReference>
<dbReference type="Gene3D" id="3.30.479.30">
    <property type="entry name" value="Band 7 domain"/>
    <property type="match status" value="1"/>
</dbReference>
<keyword evidence="10" id="KW-1185">Reference proteome</keyword>
<comment type="subcellular location">
    <subcellularLocation>
        <location evidence="1">Membrane</location>
    </subcellularLocation>
</comment>
<proteinExistence type="inferred from homology"/>
<dbReference type="Proteomes" id="UP000571017">
    <property type="component" value="Unassembled WGS sequence"/>
</dbReference>
<evidence type="ECO:0000256" key="3">
    <source>
        <dbReference type="ARBA" id="ARBA00022692"/>
    </source>
</evidence>
<feature type="transmembrane region" description="Helical" evidence="7">
    <location>
        <begin position="25"/>
        <end position="42"/>
    </location>
</feature>
<keyword evidence="9" id="KW-0378">Hydrolase</keyword>
<comment type="similarity">
    <text evidence="2 6">Belongs to the band 7/mec-2 family. HflC subfamily.</text>
</comment>
<keyword evidence="9" id="KW-0645">Protease</keyword>
<dbReference type="SMART" id="SM00244">
    <property type="entry name" value="PHB"/>
    <property type="match status" value="1"/>
</dbReference>
<dbReference type="PANTHER" id="PTHR42911">
    <property type="entry name" value="MODULATOR OF FTSH PROTEASE HFLC"/>
    <property type="match status" value="1"/>
</dbReference>
<dbReference type="GO" id="GO:0008233">
    <property type="term" value="F:peptidase activity"/>
    <property type="evidence" value="ECO:0007669"/>
    <property type="project" value="UniProtKB-KW"/>
</dbReference>
<dbReference type="GO" id="GO:0006508">
    <property type="term" value="P:proteolysis"/>
    <property type="evidence" value="ECO:0007669"/>
    <property type="project" value="UniProtKB-KW"/>
</dbReference>
<keyword evidence="3 7" id="KW-0812">Transmembrane</keyword>
<evidence type="ECO:0000256" key="6">
    <source>
        <dbReference type="PIRNR" id="PIRNR005651"/>
    </source>
</evidence>
<sequence length="306" mass="35344">METLLGLKPYFYYKYIKKGIRGLRFLRIAILLFVGLSSVVNVKEGEYKVVRQFGDVIKIHEDPGLKFKIPLVQEVSSLSKKKRVYDVDQKEITTLDKKRMIIDNYAIWSISNPESMISNARTTANAEARMGEFIFSIVRTELGKMNFSDIISEESSRGELNEKITSRVNEFLSRDNYGIVVDDVRIKRSDLPEANENAVFNQMITDRNKEAQKYLSEGEAEKIRDISEVDREVKEMLSTARANAEKIRAEGEQQAAQIYNDSFSQDQEFYQLYRTLESYKRTIDGETTIILPKDSPYAQLLLGYFE</sequence>
<comment type="function">
    <text evidence="6">HflC and HflK could regulate a protease.</text>
</comment>
<dbReference type="AlphaFoldDB" id="A0A838CN34"/>
<feature type="domain" description="Band 7" evidence="8">
    <location>
        <begin position="37"/>
        <end position="203"/>
    </location>
</feature>
<dbReference type="InterPro" id="IPR001107">
    <property type="entry name" value="Band_7"/>
</dbReference>
<evidence type="ECO:0000256" key="4">
    <source>
        <dbReference type="ARBA" id="ARBA00022989"/>
    </source>
</evidence>
<accession>A0A838CN34</accession>
<dbReference type="SUPFAM" id="SSF117892">
    <property type="entry name" value="Band 7/SPFH domain"/>
    <property type="match status" value="1"/>
</dbReference>
<evidence type="ECO:0000313" key="10">
    <source>
        <dbReference type="Proteomes" id="UP000571017"/>
    </source>
</evidence>
<organism evidence="9 10">
    <name type="scientific">Halobacillus locisalis</name>
    <dbReference type="NCBI Taxonomy" id="220753"/>
    <lineage>
        <taxon>Bacteria</taxon>
        <taxon>Bacillati</taxon>
        <taxon>Bacillota</taxon>
        <taxon>Bacilli</taxon>
        <taxon>Bacillales</taxon>
        <taxon>Bacillaceae</taxon>
        <taxon>Halobacillus</taxon>
    </lineage>
</organism>
<dbReference type="CDD" id="cd03405">
    <property type="entry name" value="SPFH_HflC"/>
    <property type="match status" value="1"/>
</dbReference>
<comment type="caution">
    <text evidence="9">The sequence shown here is derived from an EMBL/GenBank/DDBJ whole genome shotgun (WGS) entry which is preliminary data.</text>
</comment>
<dbReference type="GO" id="GO:0016020">
    <property type="term" value="C:membrane"/>
    <property type="evidence" value="ECO:0007669"/>
    <property type="project" value="UniProtKB-SubCell"/>
</dbReference>
<evidence type="ECO:0000259" key="8">
    <source>
        <dbReference type="SMART" id="SM00244"/>
    </source>
</evidence>
<evidence type="ECO:0000256" key="1">
    <source>
        <dbReference type="ARBA" id="ARBA00004370"/>
    </source>
</evidence>
<dbReference type="PANTHER" id="PTHR42911:SF1">
    <property type="entry name" value="MODULATOR OF FTSH PROTEASE HFLC"/>
    <property type="match status" value="1"/>
</dbReference>